<feature type="compositionally biased region" description="Acidic residues" evidence="1">
    <location>
        <begin position="1"/>
        <end position="10"/>
    </location>
</feature>
<evidence type="ECO:0000313" key="3">
    <source>
        <dbReference type="EMBL" id="KAK8086071.1"/>
    </source>
</evidence>
<dbReference type="RefSeq" id="XP_066720595.1">
    <property type="nucleotide sequence ID" value="XM_066852454.1"/>
</dbReference>
<keyword evidence="2" id="KW-0472">Membrane</keyword>
<evidence type="ECO:0000256" key="1">
    <source>
        <dbReference type="SAM" id="MobiDB-lite"/>
    </source>
</evidence>
<comment type="caution">
    <text evidence="3">The sequence shown here is derived from an EMBL/GenBank/DDBJ whole genome shotgun (WGS) entry which is preliminary data.</text>
</comment>
<dbReference type="GeneID" id="92085517"/>
<dbReference type="Proteomes" id="UP001480595">
    <property type="component" value="Unassembled WGS sequence"/>
</dbReference>
<proteinExistence type="predicted"/>
<name>A0ABR1WSE4_9PEZI</name>
<gene>
    <name evidence="3" type="ORF">PG994_001045</name>
</gene>
<keyword evidence="2" id="KW-0812">Transmembrane</keyword>
<organism evidence="3 4">
    <name type="scientific">Apiospora phragmitis</name>
    <dbReference type="NCBI Taxonomy" id="2905665"/>
    <lineage>
        <taxon>Eukaryota</taxon>
        <taxon>Fungi</taxon>
        <taxon>Dikarya</taxon>
        <taxon>Ascomycota</taxon>
        <taxon>Pezizomycotina</taxon>
        <taxon>Sordariomycetes</taxon>
        <taxon>Xylariomycetidae</taxon>
        <taxon>Amphisphaeriales</taxon>
        <taxon>Apiosporaceae</taxon>
        <taxon>Apiospora</taxon>
    </lineage>
</organism>
<accession>A0ABR1WSE4</accession>
<sequence>MYGPPEEDGYPDTLRKAHNAAPTQPNRGADYAPEVVESHGIEYNAADPRFHPESVRPSTRGSRTAPQLPEYSSYSGGKDQQHHGYAHTKEGGASGLEPINDTSHAIAIRSDRSAQRTRVCGVSRLAFFAVLSLLAVVIVAVGLGVGLGLQHNNKSSSDTATVTATSDAAASSSSGGASVPSPTSTVTPGVNANATCQTGIRYCGWDLIEQHLNLLQRAGSSDPYNDLYQCEQGNGIGWLEACGGAVQCQPPEHNGDGCDLQTRRSCCLPH</sequence>
<evidence type="ECO:0000256" key="2">
    <source>
        <dbReference type="SAM" id="Phobius"/>
    </source>
</evidence>
<reference evidence="3 4" key="1">
    <citation type="submission" date="2023-01" db="EMBL/GenBank/DDBJ databases">
        <title>Analysis of 21 Apiospora genomes using comparative genomics revels a genus with tremendous synthesis potential of carbohydrate active enzymes and secondary metabolites.</title>
        <authorList>
            <person name="Sorensen T."/>
        </authorList>
    </citation>
    <scope>NUCLEOTIDE SEQUENCE [LARGE SCALE GENOMIC DNA]</scope>
    <source>
        <strain evidence="3 4">CBS 135458</strain>
    </source>
</reference>
<dbReference type="EMBL" id="JAQQWL010000002">
    <property type="protein sequence ID" value="KAK8086071.1"/>
    <property type="molecule type" value="Genomic_DNA"/>
</dbReference>
<feature type="compositionally biased region" description="Polar residues" evidence="1">
    <location>
        <begin position="56"/>
        <end position="75"/>
    </location>
</feature>
<evidence type="ECO:0000313" key="4">
    <source>
        <dbReference type="Proteomes" id="UP001480595"/>
    </source>
</evidence>
<feature type="region of interest" description="Disordered" evidence="1">
    <location>
        <begin position="1"/>
        <end position="98"/>
    </location>
</feature>
<protein>
    <submittedName>
        <fullName evidence="3">Uncharacterized protein</fullName>
    </submittedName>
</protein>
<feature type="compositionally biased region" description="Basic and acidic residues" evidence="1">
    <location>
        <begin position="79"/>
        <end position="90"/>
    </location>
</feature>
<keyword evidence="4" id="KW-1185">Reference proteome</keyword>
<feature type="transmembrane region" description="Helical" evidence="2">
    <location>
        <begin position="125"/>
        <end position="149"/>
    </location>
</feature>
<keyword evidence="2" id="KW-1133">Transmembrane helix</keyword>